<gene>
    <name evidence="2" type="ORF">NZD89_15430</name>
</gene>
<sequence length="350" mass="38050">MNLEEKAKETFSPLSEVDLSYDDKLDILSNLRREMSTKKPRRKFKFGLIPTAAAVAAVVIVAGVIGYDAIHTTPFTTASNQANVVTNEQILHLLPKGAELIASNSGGDVIQRLDLGNDGNVEYASLYQYSYDGVKQSGAIIVGRNGNKLKTLWQYKGPGLGSEPGVVQPISLVVKDVLGNGTKDVVFTGQVGAGANCVEVISCQNGAAKTLFATTSTRVDIGHYGTSSSNYNQIVTWSLDTGVLYNFQVYGWNSKEQQFDPIANTSAANYFKNTVVPYYKNLTNSTQGKQDPKMVTYGLASAYFYAGEYSSALTEVNAGLKLSRNDYPPNSEFVNLKNQISQKARATRDR</sequence>
<evidence type="ECO:0000313" key="3">
    <source>
        <dbReference type="Proteomes" id="UP001164761"/>
    </source>
</evidence>
<dbReference type="Proteomes" id="UP001164761">
    <property type="component" value="Chromosome"/>
</dbReference>
<name>A0ABY6ZC60_9BACL</name>
<keyword evidence="1" id="KW-0812">Transmembrane</keyword>
<keyword evidence="3" id="KW-1185">Reference proteome</keyword>
<organism evidence="2 3">
    <name type="scientific">Alicyclobacillus fastidiosus</name>
    <dbReference type="NCBI Taxonomy" id="392011"/>
    <lineage>
        <taxon>Bacteria</taxon>
        <taxon>Bacillati</taxon>
        <taxon>Bacillota</taxon>
        <taxon>Bacilli</taxon>
        <taxon>Bacillales</taxon>
        <taxon>Alicyclobacillaceae</taxon>
        <taxon>Alicyclobacillus</taxon>
    </lineage>
</organism>
<feature type="transmembrane region" description="Helical" evidence="1">
    <location>
        <begin position="46"/>
        <end position="67"/>
    </location>
</feature>
<dbReference type="RefSeq" id="WP_268003692.1">
    <property type="nucleotide sequence ID" value="NZ_CP104067.1"/>
</dbReference>
<keyword evidence="1" id="KW-0472">Membrane</keyword>
<dbReference type="EMBL" id="CP104067">
    <property type="protein sequence ID" value="WAH39794.1"/>
    <property type="molecule type" value="Genomic_DNA"/>
</dbReference>
<proteinExistence type="predicted"/>
<reference evidence="2" key="1">
    <citation type="submission" date="2022-08" db="EMBL/GenBank/DDBJ databases">
        <title>Alicyclobacillus fastidiosus DSM 17978, complete genome.</title>
        <authorList>
            <person name="Wang Q."/>
            <person name="Cai R."/>
            <person name="Wang Z."/>
        </authorList>
    </citation>
    <scope>NUCLEOTIDE SEQUENCE</scope>
    <source>
        <strain evidence="2">DSM 17978</strain>
    </source>
</reference>
<evidence type="ECO:0000256" key="1">
    <source>
        <dbReference type="SAM" id="Phobius"/>
    </source>
</evidence>
<accession>A0ABY6ZC60</accession>
<keyword evidence="1" id="KW-1133">Transmembrane helix</keyword>
<protein>
    <submittedName>
        <fullName evidence="2">Uncharacterized protein</fullName>
    </submittedName>
</protein>
<evidence type="ECO:0000313" key="2">
    <source>
        <dbReference type="EMBL" id="WAH39794.1"/>
    </source>
</evidence>